<proteinExistence type="predicted"/>
<keyword evidence="7" id="KW-1185">Reference proteome</keyword>
<dbReference type="SUPFAM" id="SSF46689">
    <property type="entry name" value="Homeodomain-like"/>
    <property type="match status" value="1"/>
</dbReference>
<keyword evidence="3" id="KW-0804">Transcription</keyword>
<dbReference type="KEGG" id="gry:D7I44_14605"/>
<accession>A0A387C287</accession>
<dbReference type="EMBL" id="CP032624">
    <property type="protein sequence ID" value="AYG04631.1"/>
    <property type="molecule type" value="Genomic_DNA"/>
</dbReference>
<dbReference type="PANTHER" id="PTHR30055:SF151">
    <property type="entry name" value="TRANSCRIPTIONAL REGULATORY PROTEIN"/>
    <property type="match status" value="1"/>
</dbReference>
<dbReference type="GO" id="GO:0000976">
    <property type="term" value="F:transcription cis-regulatory region binding"/>
    <property type="evidence" value="ECO:0007669"/>
    <property type="project" value="TreeGrafter"/>
</dbReference>
<dbReference type="InterPro" id="IPR009057">
    <property type="entry name" value="Homeodomain-like_sf"/>
</dbReference>
<evidence type="ECO:0000256" key="2">
    <source>
        <dbReference type="ARBA" id="ARBA00023125"/>
    </source>
</evidence>
<evidence type="ECO:0000313" key="7">
    <source>
        <dbReference type="Proteomes" id="UP000275069"/>
    </source>
</evidence>
<dbReference type="RefSeq" id="WP_120790160.1">
    <property type="nucleotide sequence ID" value="NZ_CP032624.1"/>
</dbReference>
<dbReference type="Pfam" id="PF00440">
    <property type="entry name" value="TetR_N"/>
    <property type="match status" value="1"/>
</dbReference>
<feature type="DNA-binding region" description="H-T-H motif" evidence="4">
    <location>
        <begin position="29"/>
        <end position="48"/>
    </location>
</feature>
<organism evidence="6 7">
    <name type="scientific">Gryllotalpicola protaetiae</name>
    <dbReference type="NCBI Taxonomy" id="2419771"/>
    <lineage>
        <taxon>Bacteria</taxon>
        <taxon>Bacillati</taxon>
        <taxon>Actinomycetota</taxon>
        <taxon>Actinomycetes</taxon>
        <taxon>Micrococcales</taxon>
        <taxon>Microbacteriaceae</taxon>
        <taxon>Gryllotalpicola</taxon>
    </lineage>
</organism>
<evidence type="ECO:0000313" key="6">
    <source>
        <dbReference type="EMBL" id="AYG04631.1"/>
    </source>
</evidence>
<dbReference type="InterPro" id="IPR023772">
    <property type="entry name" value="DNA-bd_HTH_TetR-type_CS"/>
</dbReference>
<dbReference type="PROSITE" id="PS50977">
    <property type="entry name" value="HTH_TETR_2"/>
    <property type="match status" value="1"/>
</dbReference>
<evidence type="ECO:0000256" key="1">
    <source>
        <dbReference type="ARBA" id="ARBA00023015"/>
    </source>
</evidence>
<dbReference type="InterPro" id="IPR001647">
    <property type="entry name" value="HTH_TetR"/>
</dbReference>
<dbReference type="AlphaFoldDB" id="A0A387C287"/>
<dbReference type="InterPro" id="IPR050109">
    <property type="entry name" value="HTH-type_TetR-like_transc_reg"/>
</dbReference>
<dbReference type="OrthoDB" id="3291296at2"/>
<evidence type="ECO:0000256" key="4">
    <source>
        <dbReference type="PROSITE-ProRule" id="PRU00335"/>
    </source>
</evidence>
<dbReference type="PANTHER" id="PTHR30055">
    <property type="entry name" value="HTH-TYPE TRANSCRIPTIONAL REGULATOR RUTR"/>
    <property type="match status" value="1"/>
</dbReference>
<dbReference type="Proteomes" id="UP000275069">
    <property type="component" value="Chromosome"/>
</dbReference>
<dbReference type="PRINTS" id="PR00455">
    <property type="entry name" value="HTHTETR"/>
</dbReference>
<dbReference type="Gene3D" id="1.10.357.10">
    <property type="entry name" value="Tetracycline Repressor, domain 2"/>
    <property type="match status" value="1"/>
</dbReference>
<feature type="domain" description="HTH tetR-type" evidence="5">
    <location>
        <begin position="6"/>
        <end position="66"/>
    </location>
</feature>
<keyword evidence="1" id="KW-0805">Transcription regulation</keyword>
<name>A0A387C287_9MICO</name>
<dbReference type="InterPro" id="IPR036271">
    <property type="entry name" value="Tet_transcr_reg_TetR-rel_C_sf"/>
</dbReference>
<sequence length="188" mass="19678">MSRRARIDRGGIVSAALELLDEEGLAGLSMRALGSRLGVQAASLYNHVSGKPELQQLIADEVWAGVIGALDQGLPWRPLFEQLASGVRAGLRAHPGAAQVLAVTNVSAEVYRPAIPIITQAFAALGVGKQDALLAISSLSVLVIGLAGAEFGDVPHSPVARPDYYDDWFELAVGTFLDGVAARLITGI</sequence>
<keyword evidence="2 4" id="KW-0238">DNA-binding</keyword>
<dbReference type="PROSITE" id="PS01081">
    <property type="entry name" value="HTH_TETR_1"/>
    <property type="match status" value="1"/>
</dbReference>
<evidence type="ECO:0000259" key="5">
    <source>
        <dbReference type="PROSITE" id="PS50977"/>
    </source>
</evidence>
<evidence type="ECO:0000256" key="3">
    <source>
        <dbReference type="ARBA" id="ARBA00023163"/>
    </source>
</evidence>
<gene>
    <name evidence="6" type="ORF">D7I44_14605</name>
</gene>
<dbReference type="GO" id="GO:0003700">
    <property type="term" value="F:DNA-binding transcription factor activity"/>
    <property type="evidence" value="ECO:0007669"/>
    <property type="project" value="TreeGrafter"/>
</dbReference>
<reference evidence="6 7" key="1">
    <citation type="submission" date="2018-09" db="EMBL/GenBank/DDBJ databases">
        <title>Genome sequencing of strain 2DFW10M-5.</title>
        <authorList>
            <person name="Heo J."/>
            <person name="Kim S.-J."/>
            <person name="Kwon S.-W."/>
        </authorList>
    </citation>
    <scope>NUCLEOTIDE SEQUENCE [LARGE SCALE GENOMIC DNA]</scope>
    <source>
        <strain evidence="6 7">2DFW10M-5</strain>
    </source>
</reference>
<dbReference type="SUPFAM" id="SSF48498">
    <property type="entry name" value="Tetracyclin repressor-like, C-terminal domain"/>
    <property type="match status" value="1"/>
</dbReference>
<protein>
    <submittedName>
        <fullName evidence="6">TetR family transcriptional regulator</fullName>
    </submittedName>
</protein>